<reference evidence="2 3" key="1">
    <citation type="submission" date="2024-04" db="EMBL/GenBank/DDBJ databases">
        <title>genome sequences of Mucor flavus KT1a and Helicostylum pulchrum KT1b strains isolated from the surface of a dry-aged beef.</title>
        <authorList>
            <person name="Toyotome T."/>
            <person name="Hosono M."/>
            <person name="Torimaru M."/>
            <person name="Fukuda K."/>
            <person name="Mikami N."/>
        </authorList>
    </citation>
    <scope>NUCLEOTIDE SEQUENCE [LARGE SCALE GENOMIC DNA]</scope>
    <source>
        <strain evidence="2 3">KT1a</strain>
    </source>
</reference>
<evidence type="ECO:0000313" key="2">
    <source>
        <dbReference type="EMBL" id="GAA5806844.1"/>
    </source>
</evidence>
<dbReference type="Proteomes" id="UP001473302">
    <property type="component" value="Unassembled WGS sequence"/>
</dbReference>
<gene>
    <name evidence="2" type="ORF">MFLAVUS_000192</name>
</gene>
<comment type="caution">
    <text evidence="2">The sequence shown here is derived from an EMBL/GenBank/DDBJ whole genome shotgun (WGS) entry which is preliminary data.</text>
</comment>
<evidence type="ECO:0000313" key="3">
    <source>
        <dbReference type="Proteomes" id="UP001473302"/>
    </source>
</evidence>
<name>A0ABP9YJ01_9FUNG</name>
<proteinExistence type="predicted"/>
<feature type="chain" id="PRO_5046574892" evidence="1">
    <location>
        <begin position="21"/>
        <end position="120"/>
    </location>
</feature>
<accession>A0ABP9YJ01</accession>
<keyword evidence="3" id="KW-1185">Reference proteome</keyword>
<organism evidence="2 3">
    <name type="scientific">Mucor flavus</name>
    <dbReference type="NCBI Taxonomy" id="439312"/>
    <lineage>
        <taxon>Eukaryota</taxon>
        <taxon>Fungi</taxon>
        <taxon>Fungi incertae sedis</taxon>
        <taxon>Mucoromycota</taxon>
        <taxon>Mucoromycotina</taxon>
        <taxon>Mucoromycetes</taxon>
        <taxon>Mucorales</taxon>
        <taxon>Mucorineae</taxon>
        <taxon>Mucoraceae</taxon>
        <taxon>Mucor</taxon>
    </lineage>
</organism>
<sequence length="120" mass="14181">MSMIPLFLLHILLRYPGTFWKCCNITDLGRLDISSTIRNWDRVRLIPLTEDTDLTTKPKAPLTPISRTDVVNISYCRVLRLTFRPYPKFFDKFEKNLKEAASFNLVPEELRSRRPRIRVI</sequence>
<keyword evidence="1" id="KW-0732">Signal</keyword>
<protein>
    <submittedName>
        <fullName evidence="2">Uncharacterized protein</fullName>
    </submittedName>
</protein>
<evidence type="ECO:0000256" key="1">
    <source>
        <dbReference type="SAM" id="SignalP"/>
    </source>
</evidence>
<feature type="signal peptide" evidence="1">
    <location>
        <begin position="1"/>
        <end position="20"/>
    </location>
</feature>
<dbReference type="EMBL" id="BAABUK010000002">
    <property type="protein sequence ID" value="GAA5806844.1"/>
    <property type="molecule type" value="Genomic_DNA"/>
</dbReference>